<dbReference type="GO" id="GO:0043531">
    <property type="term" value="F:ADP binding"/>
    <property type="evidence" value="ECO:0007669"/>
    <property type="project" value="InterPro"/>
</dbReference>
<dbReference type="RefSeq" id="XP_030980363.1">
    <property type="nucleotide sequence ID" value="XM_031130289.1"/>
</dbReference>
<protein>
    <recommendedName>
        <fullName evidence="2">NB-ARC domain-containing protein</fullName>
    </recommendedName>
</protein>
<feature type="compositionally biased region" description="Polar residues" evidence="1">
    <location>
        <begin position="802"/>
        <end position="816"/>
    </location>
</feature>
<evidence type="ECO:0000256" key="1">
    <source>
        <dbReference type="SAM" id="MobiDB-lite"/>
    </source>
</evidence>
<sequence length="825" mass="91896">MGGCATHQSPSLKYMKGIVRSPSPALYLPPNPRTKFVFLVPPDIVRSCVMSNGLAPHRFEMIYPNEIKKGADYATRSRPHLDKCSASPIWRLAVERVVDQADDLIVLAEVGGLDYPTGIAKKSQRSIARATRMLAPFSENIPAWKLVVDFAAVLTVLFSLQYHLEPLDLLLAGVVGTWIACRATLVWVQAATKAANDINSYLDELCLAMPQLYAAEEGCLTQSAQGALLEVYILMAQHLIHNLRFVGSHQRVLLHQRAWTRLATQSSSAVWQHRKLVAIAEAECLKSKTARERLEIVQQKQPSYGNVPARFVSRFHGRDDALQAIAIALRPGQAGCGELRSFVLFGIGGVGKTEIAHQYVAQHRKDYSTIFWVNASNVETLRDGFEEIAQLIETELQGPQSPMTRVHNWLNDTDQTWLMVVDGADDLEILEKFWPGNGRGSVLITTRDHTGAQERRLDSVYNVRPFKPAESAKFLLNSIGMYNPSPDDREVAKGITCRLGHLPLTLNQASGFIVRRQLSLRDFMYKYRLQPDAEEIDELKSCGGYPRSVASVWEDTFSRIPEKSMLFLNILAFMRSKGVKEEVLYLGSVLLRRAHPEMGREGWKLMLFMNESMEMSEAQEVLLKWGLISRDPQAGFVSMLRAVRQQTIRRLGNDEREHFSFIAREIQRLVAEKEEGGKAERMVSGFAGCMQKQQPEAEKLTPVRPPALCEASSPTGPPRGKTRSEFAANLVTQSQAGDCQRVVRPSMMRPNLTAPPLKKRSLADLVAFMATQPPGGSKSSVAPAIMSTERARAAEARAYQMSGMSRPSSSEDLQASDSEDSETDT</sequence>
<evidence type="ECO:0000313" key="4">
    <source>
        <dbReference type="RefSeq" id="XP_030980363.1"/>
    </source>
</evidence>
<proteinExistence type="predicted"/>
<feature type="domain" description="NB-ARC" evidence="2">
    <location>
        <begin position="342"/>
        <end position="479"/>
    </location>
</feature>
<dbReference type="PANTHER" id="PTHR35205">
    <property type="entry name" value="NB-ARC AND TPR DOMAIN PROTEIN"/>
    <property type="match status" value="1"/>
</dbReference>
<dbReference type="PANTHER" id="PTHR35205:SF1">
    <property type="entry name" value="ZU5 DOMAIN-CONTAINING PROTEIN"/>
    <property type="match status" value="1"/>
</dbReference>
<evidence type="ECO:0000313" key="3">
    <source>
        <dbReference type="Proteomes" id="UP000515153"/>
    </source>
</evidence>
<evidence type="ECO:0000259" key="2">
    <source>
        <dbReference type="Pfam" id="PF00931"/>
    </source>
</evidence>
<feature type="region of interest" description="Disordered" evidence="1">
    <location>
        <begin position="793"/>
        <end position="825"/>
    </location>
</feature>
<dbReference type="Pfam" id="PF00931">
    <property type="entry name" value="NB-ARC"/>
    <property type="match status" value="1"/>
</dbReference>
<dbReference type="SUPFAM" id="SSF52540">
    <property type="entry name" value="P-loop containing nucleoside triphosphate hydrolases"/>
    <property type="match status" value="1"/>
</dbReference>
<dbReference type="Gene3D" id="3.40.50.300">
    <property type="entry name" value="P-loop containing nucleotide triphosphate hydrolases"/>
    <property type="match status" value="1"/>
</dbReference>
<reference evidence="4" key="2">
    <citation type="submission" date="2019-10" db="EMBL/GenBank/DDBJ databases">
        <authorList>
            <consortium name="NCBI Genome Project"/>
        </authorList>
    </citation>
    <scope>NUCLEOTIDE SEQUENCE</scope>
    <source>
        <strain evidence="4">NI907</strain>
    </source>
</reference>
<keyword evidence="3" id="KW-1185">Reference proteome</keyword>
<dbReference type="GeneID" id="41965197"/>
<dbReference type="AlphaFoldDB" id="A0A6P8AZM6"/>
<organism evidence="3 4">
    <name type="scientific">Pyricularia grisea</name>
    <name type="common">Crabgrass-specific blast fungus</name>
    <name type="synonym">Magnaporthe grisea</name>
    <dbReference type="NCBI Taxonomy" id="148305"/>
    <lineage>
        <taxon>Eukaryota</taxon>
        <taxon>Fungi</taxon>
        <taxon>Dikarya</taxon>
        <taxon>Ascomycota</taxon>
        <taxon>Pezizomycotina</taxon>
        <taxon>Sordariomycetes</taxon>
        <taxon>Sordariomycetidae</taxon>
        <taxon>Magnaporthales</taxon>
        <taxon>Pyriculariaceae</taxon>
        <taxon>Pyricularia</taxon>
    </lineage>
</organism>
<dbReference type="InterPro" id="IPR002182">
    <property type="entry name" value="NB-ARC"/>
</dbReference>
<reference evidence="3 4" key="1">
    <citation type="journal article" date="2019" name="Mol. Biol. Evol.">
        <title>Blast fungal genomes show frequent chromosomal changes, gene gains and losses, and effector gene turnover.</title>
        <authorList>
            <person name="Gomez Luciano L.B."/>
            <person name="Jason Tsai I."/>
            <person name="Chuma I."/>
            <person name="Tosa Y."/>
            <person name="Chen Y.H."/>
            <person name="Li J.Y."/>
            <person name="Li M.Y."/>
            <person name="Jade Lu M.Y."/>
            <person name="Nakayashiki H."/>
            <person name="Li W.H."/>
        </authorList>
    </citation>
    <scope>NUCLEOTIDE SEQUENCE [LARGE SCALE GENOMIC DNA]</scope>
    <source>
        <strain evidence="3 4">NI907</strain>
    </source>
</reference>
<gene>
    <name evidence="4" type="ORF">PgNI_10316</name>
</gene>
<accession>A0A6P8AZM6</accession>
<reference evidence="4" key="3">
    <citation type="submission" date="2025-08" db="UniProtKB">
        <authorList>
            <consortium name="RefSeq"/>
        </authorList>
    </citation>
    <scope>IDENTIFICATION</scope>
    <source>
        <strain evidence="4">NI907</strain>
    </source>
</reference>
<name>A0A6P8AZM6_PYRGI</name>
<dbReference type="Proteomes" id="UP000515153">
    <property type="component" value="Chromosome VII"/>
</dbReference>
<dbReference type="KEGG" id="pgri:PgNI_10316"/>
<dbReference type="InterPro" id="IPR027417">
    <property type="entry name" value="P-loop_NTPase"/>
</dbReference>